<reference evidence="4 5" key="1">
    <citation type="submission" date="2020-08" db="EMBL/GenBank/DDBJ databases">
        <title>Sequencing the genomes of 1000 actinobacteria strains.</title>
        <authorList>
            <person name="Klenk H.-P."/>
        </authorList>
    </citation>
    <scope>NUCLEOTIDE SEQUENCE [LARGE SCALE GENOMIC DNA]</scope>
    <source>
        <strain evidence="4 5">DSM 44320</strain>
    </source>
</reference>
<dbReference type="RefSeq" id="WP_183660900.1">
    <property type="nucleotide sequence ID" value="NZ_BAAAXX010000043.1"/>
</dbReference>
<sequence>MKASPKQRTPRREALHIHTCVAYGMGVACLLHAGDHSRKPTPSPPTHSWCDGVHRKGTLHMTGKTDWLTEHYRQVNAAFAQNPPISLEESRDLNDHWSDATTEPGGVDYVEVDAGGVPAMWATPKASVEDRVLLCLHGGGFIGGSMYTHRKMFAHLAKAVGARALIVDYRLTPEHQHPAQINDTSAAYRWLLDQGIKAEHIAVTGDSAGGGLSVQTMLHARDHGLPVAAAVMPLSPWFDIENGGQTRTTNRMTDVLFGGETPMNLEFLVQILLGEHGDPKDPAINALYADLAGLPPLYIQVSSTEMILDDSHRLATLAEKEGVEVKVEIFEDQQHTWHMGAGRALAADEAIRKLAQWVRPRLGLA</sequence>
<evidence type="ECO:0000313" key="4">
    <source>
        <dbReference type="EMBL" id="MBB3732969.1"/>
    </source>
</evidence>
<dbReference type="AlphaFoldDB" id="A0A7W5YUD4"/>
<feature type="domain" description="Alpha/beta hydrolase fold-3" evidence="3">
    <location>
        <begin position="133"/>
        <end position="339"/>
    </location>
</feature>
<organism evidence="4 5">
    <name type="scientific">Nonomuraea dietziae</name>
    <dbReference type="NCBI Taxonomy" id="65515"/>
    <lineage>
        <taxon>Bacteria</taxon>
        <taxon>Bacillati</taxon>
        <taxon>Actinomycetota</taxon>
        <taxon>Actinomycetes</taxon>
        <taxon>Streptosporangiales</taxon>
        <taxon>Streptosporangiaceae</taxon>
        <taxon>Nonomuraea</taxon>
    </lineage>
</organism>
<dbReference type="GO" id="GO:0016787">
    <property type="term" value="F:hydrolase activity"/>
    <property type="evidence" value="ECO:0007669"/>
    <property type="project" value="UniProtKB-KW"/>
</dbReference>
<proteinExistence type="inferred from homology"/>
<dbReference type="EMBL" id="JACIBV010000002">
    <property type="protein sequence ID" value="MBB3732969.1"/>
    <property type="molecule type" value="Genomic_DNA"/>
</dbReference>
<dbReference type="InterPro" id="IPR013094">
    <property type="entry name" value="AB_hydrolase_3"/>
</dbReference>
<dbReference type="PANTHER" id="PTHR48081:SF8">
    <property type="entry name" value="ALPHA_BETA HYDROLASE FOLD-3 DOMAIN-CONTAINING PROTEIN-RELATED"/>
    <property type="match status" value="1"/>
</dbReference>
<dbReference type="InterPro" id="IPR029058">
    <property type="entry name" value="AB_hydrolase_fold"/>
</dbReference>
<dbReference type="SUPFAM" id="SSF53474">
    <property type="entry name" value="alpha/beta-Hydrolases"/>
    <property type="match status" value="1"/>
</dbReference>
<dbReference type="PROSITE" id="PS01173">
    <property type="entry name" value="LIPASE_GDXG_HIS"/>
    <property type="match status" value="1"/>
</dbReference>
<evidence type="ECO:0000256" key="1">
    <source>
        <dbReference type="ARBA" id="ARBA00010515"/>
    </source>
</evidence>
<comment type="caution">
    <text evidence="4">The sequence shown here is derived from an EMBL/GenBank/DDBJ whole genome shotgun (WGS) entry which is preliminary data.</text>
</comment>
<evidence type="ECO:0000313" key="5">
    <source>
        <dbReference type="Proteomes" id="UP000579945"/>
    </source>
</evidence>
<accession>A0A7W5YUD4</accession>
<dbReference type="PROSITE" id="PS51257">
    <property type="entry name" value="PROKAR_LIPOPROTEIN"/>
    <property type="match status" value="1"/>
</dbReference>
<keyword evidence="2" id="KW-0378">Hydrolase</keyword>
<dbReference type="InterPro" id="IPR002168">
    <property type="entry name" value="Lipase_GDXG_HIS_AS"/>
</dbReference>
<dbReference type="Pfam" id="PF07859">
    <property type="entry name" value="Abhydrolase_3"/>
    <property type="match status" value="1"/>
</dbReference>
<evidence type="ECO:0000256" key="2">
    <source>
        <dbReference type="ARBA" id="ARBA00022801"/>
    </source>
</evidence>
<dbReference type="PANTHER" id="PTHR48081">
    <property type="entry name" value="AB HYDROLASE SUPERFAMILY PROTEIN C4A8.06C"/>
    <property type="match status" value="1"/>
</dbReference>
<dbReference type="GeneID" id="95396239"/>
<name>A0A7W5YUD4_9ACTN</name>
<protein>
    <submittedName>
        <fullName evidence="4">Acetyl esterase/lipase</fullName>
    </submittedName>
</protein>
<comment type="similarity">
    <text evidence="1">Belongs to the 'GDXG' lipolytic enzyme family.</text>
</comment>
<evidence type="ECO:0000259" key="3">
    <source>
        <dbReference type="Pfam" id="PF07859"/>
    </source>
</evidence>
<keyword evidence="5" id="KW-1185">Reference proteome</keyword>
<dbReference type="InterPro" id="IPR050300">
    <property type="entry name" value="GDXG_lipolytic_enzyme"/>
</dbReference>
<dbReference type="Proteomes" id="UP000579945">
    <property type="component" value="Unassembled WGS sequence"/>
</dbReference>
<dbReference type="Gene3D" id="3.40.50.1820">
    <property type="entry name" value="alpha/beta hydrolase"/>
    <property type="match status" value="1"/>
</dbReference>
<gene>
    <name evidence="4" type="ORF">FHR33_008916</name>
</gene>